<feature type="non-terminal residue" evidence="1">
    <location>
        <position position="1"/>
    </location>
</feature>
<proteinExistence type="predicted"/>
<sequence>AYALLLDTHPNTFHLGLGASLAQANLLLIEADGFGLKYHFPNGRVNESEVKDKTAFSFTDSLGHRKHIVLSGGAKANDYEGFRGPNYGTAYINEGNLLHLNSLNEAKDRTMSSKLPKIIVTQNPDNPNAPFYVDFEKNWQCREDKYINDNPNDVYDGEDFRYFHFTQHDNPSLTKERIAKNERSFASDVELKRNFYGMRIASEGLIYDMITDANYYTIPLSMVSKENMDRYIGVDAG</sequence>
<evidence type="ECO:0000313" key="1">
    <source>
        <dbReference type="EMBL" id="GAG50521.1"/>
    </source>
</evidence>
<organism evidence="1">
    <name type="scientific">marine sediment metagenome</name>
    <dbReference type="NCBI Taxonomy" id="412755"/>
    <lineage>
        <taxon>unclassified sequences</taxon>
        <taxon>metagenomes</taxon>
        <taxon>ecological metagenomes</taxon>
    </lineage>
</organism>
<dbReference type="EMBL" id="BARS01050674">
    <property type="protein sequence ID" value="GAG50521.1"/>
    <property type="molecule type" value="Genomic_DNA"/>
</dbReference>
<dbReference type="AlphaFoldDB" id="X0ZQM0"/>
<dbReference type="InterPro" id="IPR027417">
    <property type="entry name" value="P-loop_NTPase"/>
</dbReference>
<accession>X0ZQM0</accession>
<comment type="caution">
    <text evidence="1">The sequence shown here is derived from an EMBL/GenBank/DDBJ whole genome shotgun (WGS) entry which is preliminary data.</text>
</comment>
<name>X0ZQM0_9ZZZZ</name>
<gene>
    <name evidence="1" type="ORF">S01H1_75605</name>
</gene>
<protein>
    <submittedName>
        <fullName evidence="1">Uncharacterized protein</fullName>
    </submittedName>
</protein>
<dbReference type="Gene3D" id="3.40.50.300">
    <property type="entry name" value="P-loop containing nucleotide triphosphate hydrolases"/>
    <property type="match status" value="1"/>
</dbReference>
<feature type="non-terminal residue" evidence="1">
    <location>
        <position position="237"/>
    </location>
</feature>
<reference evidence="1" key="1">
    <citation type="journal article" date="2014" name="Front. Microbiol.">
        <title>High frequency of phylogenetically diverse reductive dehalogenase-homologous genes in deep subseafloor sedimentary metagenomes.</title>
        <authorList>
            <person name="Kawai M."/>
            <person name="Futagami T."/>
            <person name="Toyoda A."/>
            <person name="Takaki Y."/>
            <person name="Nishi S."/>
            <person name="Hori S."/>
            <person name="Arai W."/>
            <person name="Tsubouchi T."/>
            <person name="Morono Y."/>
            <person name="Uchiyama I."/>
            <person name="Ito T."/>
            <person name="Fujiyama A."/>
            <person name="Inagaki F."/>
            <person name="Takami H."/>
        </authorList>
    </citation>
    <scope>NUCLEOTIDE SEQUENCE</scope>
    <source>
        <strain evidence="1">Expedition CK06-06</strain>
    </source>
</reference>